<sequence>MSILVTRPSPAGEELVNRLRSRGQSAWHLPLIEFSPGDELALLPSRLDALASGDMLFAVSQYAVSYANALLNRQGLTWPARLNYFAVGRTSGLLLHTLSGVDVGFPREGEGSEYLLELPALQRIAGGRALILRGNGGREVLEETLRRRGAEVGYCECYRRSPVGYDGEEQSRRCLQLGINTLIITSGEMLQQFYTLIPAYYRDSWLMGCRVVVVSERLGTVARQLGWTDIVVADAADNDALMRVLL</sequence>
<dbReference type="GO" id="GO:0004852">
    <property type="term" value="F:uroporphyrinogen-III synthase activity"/>
    <property type="evidence" value="ECO:0007669"/>
    <property type="project" value="UniProtKB-UniRule"/>
</dbReference>
<dbReference type="NCBIfam" id="NF004582">
    <property type="entry name" value="PRK05928.1-1"/>
    <property type="match status" value="1"/>
</dbReference>
<dbReference type="InterPro" id="IPR036108">
    <property type="entry name" value="4pyrrol_syn_uPrphyn_synt_sf"/>
</dbReference>
<dbReference type="CDD" id="cd06578">
    <property type="entry name" value="HemD"/>
    <property type="match status" value="1"/>
</dbReference>
<keyword evidence="5 9" id="KW-0627">Porphyrin biosynthesis</keyword>
<dbReference type="AlphaFoldDB" id="A0AAU7Q9C8"/>
<evidence type="ECO:0000256" key="8">
    <source>
        <dbReference type="ARBA" id="ARBA00048617"/>
    </source>
</evidence>
<evidence type="ECO:0000256" key="2">
    <source>
        <dbReference type="ARBA" id="ARBA00008133"/>
    </source>
</evidence>
<evidence type="ECO:0000256" key="3">
    <source>
        <dbReference type="ARBA" id="ARBA00013109"/>
    </source>
</evidence>
<accession>A0AAU7Q9C8</accession>
<evidence type="ECO:0000256" key="7">
    <source>
        <dbReference type="ARBA" id="ARBA00040167"/>
    </source>
</evidence>
<reference evidence="11" key="1">
    <citation type="submission" date="2024-06" db="EMBL/GenBank/DDBJ databases">
        <authorList>
            <person name="Coelho C."/>
            <person name="Bento M."/>
            <person name="Garcia E."/>
            <person name="Camelo A."/>
            <person name="Brandao I."/>
            <person name="Espirito Santo C."/>
            <person name="Trovao J."/>
            <person name="Verissimo A."/>
            <person name="Costa J."/>
            <person name="Tiago I."/>
        </authorList>
    </citation>
    <scope>NUCLEOTIDE SEQUENCE</scope>
    <source>
        <strain evidence="11">KWT182</strain>
    </source>
</reference>
<comment type="function">
    <text evidence="6 9">Catalyzes cyclization of the linear tetrapyrrole, hydroxymethylbilane, to the macrocyclic uroporphyrinogen III.</text>
</comment>
<dbReference type="SUPFAM" id="SSF69618">
    <property type="entry name" value="HemD-like"/>
    <property type="match status" value="1"/>
</dbReference>
<evidence type="ECO:0000313" key="11">
    <source>
        <dbReference type="EMBL" id="XBS69553.1"/>
    </source>
</evidence>
<evidence type="ECO:0000256" key="4">
    <source>
        <dbReference type="ARBA" id="ARBA00023239"/>
    </source>
</evidence>
<proteinExistence type="inferred from homology"/>
<evidence type="ECO:0000256" key="5">
    <source>
        <dbReference type="ARBA" id="ARBA00023244"/>
    </source>
</evidence>
<organism evidence="11">
    <name type="scientific">Acerihabitans sp. KWT182</name>
    <dbReference type="NCBI Taxonomy" id="3157919"/>
    <lineage>
        <taxon>Bacteria</taxon>
        <taxon>Pseudomonadati</taxon>
        <taxon>Pseudomonadota</taxon>
        <taxon>Gammaproteobacteria</taxon>
        <taxon>Enterobacterales</taxon>
        <taxon>Pectobacteriaceae</taxon>
        <taxon>Acerihabitans</taxon>
    </lineage>
</organism>
<gene>
    <name evidence="11" type="primary">hemD</name>
    <name evidence="11" type="ORF">ABK905_24860</name>
</gene>
<keyword evidence="4 9" id="KW-0456">Lyase</keyword>
<dbReference type="PANTHER" id="PTHR38042">
    <property type="entry name" value="UROPORPHYRINOGEN-III SYNTHASE, CHLOROPLASTIC"/>
    <property type="match status" value="1"/>
</dbReference>
<dbReference type="EMBL" id="CP157947">
    <property type="protein sequence ID" value="XBS69553.1"/>
    <property type="molecule type" value="Genomic_DNA"/>
</dbReference>
<protein>
    <recommendedName>
        <fullName evidence="7 9">Uroporphyrinogen-III synthase</fullName>
        <ecNumber evidence="3 9">4.2.1.75</ecNumber>
    </recommendedName>
</protein>
<comment type="similarity">
    <text evidence="2 9">Belongs to the uroporphyrinogen-III synthase family.</text>
</comment>
<dbReference type="InterPro" id="IPR003754">
    <property type="entry name" value="4pyrrol_synth_uPrphyn_synth"/>
</dbReference>
<evidence type="ECO:0000259" key="10">
    <source>
        <dbReference type="Pfam" id="PF02602"/>
    </source>
</evidence>
<dbReference type="Gene3D" id="3.40.50.10090">
    <property type="match status" value="2"/>
</dbReference>
<feature type="domain" description="Tetrapyrrole biosynthesis uroporphyrinogen III synthase" evidence="10">
    <location>
        <begin position="14"/>
        <end position="242"/>
    </location>
</feature>
<evidence type="ECO:0000256" key="9">
    <source>
        <dbReference type="RuleBase" id="RU366031"/>
    </source>
</evidence>
<dbReference type="Pfam" id="PF02602">
    <property type="entry name" value="HEM4"/>
    <property type="match status" value="1"/>
</dbReference>
<dbReference type="GO" id="GO:0006782">
    <property type="term" value="P:protoporphyrinogen IX biosynthetic process"/>
    <property type="evidence" value="ECO:0007669"/>
    <property type="project" value="UniProtKB-UniRule"/>
</dbReference>
<evidence type="ECO:0000256" key="6">
    <source>
        <dbReference type="ARBA" id="ARBA00037589"/>
    </source>
</evidence>
<dbReference type="InterPro" id="IPR039793">
    <property type="entry name" value="UROS/Hem4"/>
</dbReference>
<evidence type="ECO:0000256" key="1">
    <source>
        <dbReference type="ARBA" id="ARBA00004772"/>
    </source>
</evidence>
<name>A0AAU7Q9C8_9GAMM</name>
<dbReference type="PANTHER" id="PTHR38042:SF1">
    <property type="entry name" value="UROPORPHYRINOGEN-III SYNTHASE, CHLOROPLASTIC"/>
    <property type="match status" value="1"/>
</dbReference>
<dbReference type="EC" id="4.2.1.75" evidence="3 9"/>
<comment type="pathway">
    <text evidence="1 9">Porphyrin-containing compound metabolism; protoporphyrin-IX biosynthesis; coproporphyrinogen-III from 5-aminolevulinate: step 3/4.</text>
</comment>
<comment type="catalytic activity">
    <reaction evidence="8 9">
        <text>hydroxymethylbilane = uroporphyrinogen III + H2O</text>
        <dbReference type="Rhea" id="RHEA:18965"/>
        <dbReference type="ChEBI" id="CHEBI:15377"/>
        <dbReference type="ChEBI" id="CHEBI:57308"/>
        <dbReference type="ChEBI" id="CHEBI:57845"/>
        <dbReference type="EC" id="4.2.1.75"/>
    </reaction>
</comment>
<dbReference type="GO" id="GO:0006780">
    <property type="term" value="P:uroporphyrinogen III biosynthetic process"/>
    <property type="evidence" value="ECO:0007669"/>
    <property type="project" value="UniProtKB-UniRule"/>
</dbReference>